<name>A0ABR1SV96_9PEZI</name>
<dbReference type="RefSeq" id="XP_066708102.1">
    <property type="nucleotide sequence ID" value="XM_066866426.1"/>
</dbReference>
<protein>
    <recommendedName>
        <fullName evidence="1">2EXR domain-containing protein</fullName>
    </recommendedName>
</protein>
<sequence>MSSISPPATFFRFLNLPLEIRRMIWEETWSESRILELVHKETSTPTEFIEHLIIRPTCNLTKWLQLDVGSRSLDGEPMEACPNPVTLRVCHESRAYTLSRFVCMRHTALQSCAFYFNPQSDVLWLGLDLLSELDGGLSELQTWYHRQLESIRIILVEEAEWEEKSYAGSILDTFPGLREVKVLLMDNEFSDGFSETDEASMTSEDCLESAHRFQERDIDLLRGRDLVIGYIDRARNVYAHCRSEALTM</sequence>
<dbReference type="EMBL" id="JAQQWL010000016">
    <property type="protein sequence ID" value="KAK8038250.1"/>
    <property type="molecule type" value="Genomic_DNA"/>
</dbReference>
<evidence type="ECO:0000259" key="1">
    <source>
        <dbReference type="Pfam" id="PF20150"/>
    </source>
</evidence>
<proteinExistence type="predicted"/>
<evidence type="ECO:0000313" key="2">
    <source>
        <dbReference type="EMBL" id="KAK8038250.1"/>
    </source>
</evidence>
<keyword evidence="3" id="KW-1185">Reference proteome</keyword>
<reference evidence="2 3" key="1">
    <citation type="submission" date="2023-01" db="EMBL/GenBank/DDBJ databases">
        <title>Analysis of 21 Apiospora genomes using comparative genomics revels a genus with tremendous synthesis potential of carbohydrate active enzymes and secondary metabolites.</title>
        <authorList>
            <person name="Sorensen T."/>
        </authorList>
    </citation>
    <scope>NUCLEOTIDE SEQUENCE [LARGE SCALE GENOMIC DNA]</scope>
    <source>
        <strain evidence="2 3">CBS 135458</strain>
    </source>
</reference>
<dbReference type="InterPro" id="IPR045518">
    <property type="entry name" value="2EXR"/>
</dbReference>
<organism evidence="2 3">
    <name type="scientific">Apiospora phragmitis</name>
    <dbReference type="NCBI Taxonomy" id="2905665"/>
    <lineage>
        <taxon>Eukaryota</taxon>
        <taxon>Fungi</taxon>
        <taxon>Dikarya</taxon>
        <taxon>Ascomycota</taxon>
        <taxon>Pezizomycotina</taxon>
        <taxon>Sordariomycetes</taxon>
        <taxon>Xylariomycetidae</taxon>
        <taxon>Amphisphaeriales</taxon>
        <taxon>Apiosporaceae</taxon>
        <taxon>Apiospora</taxon>
    </lineage>
</organism>
<evidence type="ECO:0000313" key="3">
    <source>
        <dbReference type="Proteomes" id="UP001480595"/>
    </source>
</evidence>
<dbReference type="PANTHER" id="PTHR35910">
    <property type="entry name" value="2EXR DOMAIN-CONTAINING PROTEIN"/>
    <property type="match status" value="1"/>
</dbReference>
<dbReference type="GeneID" id="92099489"/>
<accession>A0ABR1SV96</accession>
<feature type="domain" description="2EXR" evidence="1">
    <location>
        <begin position="10"/>
        <end position="123"/>
    </location>
</feature>
<gene>
    <name evidence="2" type="ORF">PG994_015017</name>
</gene>
<comment type="caution">
    <text evidence="2">The sequence shown here is derived from an EMBL/GenBank/DDBJ whole genome shotgun (WGS) entry which is preliminary data.</text>
</comment>
<dbReference type="PANTHER" id="PTHR35910:SF1">
    <property type="entry name" value="2EXR DOMAIN-CONTAINING PROTEIN"/>
    <property type="match status" value="1"/>
</dbReference>
<dbReference type="Pfam" id="PF20150">
    <property type="entry name" value="2EXR"/>
    <property type="match status" value="1"/>
</dbReference>
<dbReference type="Proteomes" id="UP001480595">
    <property type="component" value="Unassembled WGS sequence"/>
</dbReference>